<dbReference type="KEGG" id="sfol:H3H32_06230"/>
<protein>
    <submittedName>
        <fullName evidence="1">Uncharacterized protein</fullName>
    </submittedName>
</protein>
<dbReference type="Proteomes" id="UP000515369">
    <property type="component" value="Chromosome"/>
</dbReference>
<proteinExistence type="predicted"/>
<dbReference type="AlphaFoldDB" id="A0A7G5H093"/>
<gene>
    <name evidence="1" type="ORF">H3H32_06230</name>
</gene>
<evidence type="ECO:0000313" key="1">
    <source>
        <dbReference type="EMBL" id="QMW04535.1"/>
    </source>
</evidence>
<dbReference type="RefSeq" id="WP_182461823.1">
    <property type="nucleotide sequence ID" value="NZ_CP059732.1"/>
</dbReference>
<evidence type="ECO:0000313" key="2">
    <source>
        <dbReference type="Proteomes" id="UP000515369"/>
    </source>
</evidence>
<accession>A0A7G5H093</accession>
<keyword evidence="2" id="KW-1185">Reference proteome</keyword>
<organism evidence="1 2">
    <name type="scientific">Spirosoma foliorum</name>
    <dbReference type="NCBI Taxonomy" id="2710596"/>
    <lineage>
        <taxon>Bacteria</taxon>
        <taxon>Pseudomonadati</taxon>
        <taxon>Bacteroidota</taxon>
        <taxon>Cytophagia</taxon>
        <taxon>Cytophagales</taxon>
        <taxon>Cytophagaceae</taxon>
        <taxon>Spirosoma</taxon>
    </lineage>
</organism>
<sequence>MDLAYHLVASLCLKFAALRDQFNQCDLIDQAIRFNFKNVLEQMANARYLSLHWQGLF</sequence>
<reference evidence="1 2" key="1">
    <citation type="submission" date="2020-07" db="EMBL/GenBank/DDBJ databases">
        <title>Spirosoma foliorum sp. nov., isolated from the leaves on the Nejang mountain Korea, Republic of.</title>
        <authorList>
            <person name="Ho H."/>
            <person name="Lee Y.-J."/>
            <person name="Nurcahyanto D.-A."/>
            <person name="Kim S.-G."/>
        </authorList>
    </citation>
    <scope>NUCLEOTIDE SEQUENCE [LARGE SCALE GENOMIC DNA]</scope>
    <source>
        <strain evidence="1 2">PL0136</strain>
    </source>
</reference>
<dbReference type="EMBL" id="CP059732">
    <property type="protein sequence ID" value="QMW04535.1"/>
    <property type="molecule type" value="Genomic_DNA"/>
</dbReference>
<name>A0A7G5H093_9BACT</name>